<proteinExistence type="inferred from homology"/>
<dbReference type="SUPFAM" id="SSF51735">
    <property type="entry name" value="NAD(P)-binding Rossmann-fold domains"/>
    <property type="match status" value="1"/>
</dbReference>
<dbReference type="InterPro" id="IPR023940">
    <property type="entry name" value="DHDPR_bac"/>
</dbReference>
<evidence type="ECO:0000256" key="13">
    <source>
        <dbReference type="NCBIfam" id="TIGR00036"/>
    </source>
</evidence>
<evidence type="ECO:0000256" key="5">
    <source>
        <dbReference type="ARBA" id="ARBA00022915"/>
    </source>
</evidence>
<evidence type="ECO:0000313" key="17">
    <source>
        <dbReference type="Proteomes" id="UP000321234"/>
    </source>
</evidence>
<dbReference type="PIRSF" id="PIRSF000161">
    <property type="entry name" value="DHPR"/>
    <property type="match status" value="1"/>
</dbReference>
<dbReference type="EMBL" id="VKAC01000007">
    <property type="protein sequence ID" value="TXR55916.1"/>
    <property type="molecule type" value="Genomic_DNA"/>
</dbReference>
<gene>
    <name evidence="16" type="ORF">FMM08_13370</name>
</gene>
<keyword evidence="2" id="KW-0963">Cytoplasm</keyword>
<organism evidence="16 17">
    <name type="scientific">Quadrisphaera setariae</name>
    <dbReference type="NCBI Taxonomy" id="2593304"/>
    <lineage>
        <taxon>Bacteria</taxon>
        <taxon>Bacillati</taxon>
        <taxon>Actinomycetota</taxon>
        <taxon>Actinomycetes</taxon>
        <taxon>Kineosporiales</taxon>
        <taxon>Kineosporiaceae</taxon>
        <taxon>Quadrisphaera</taxon>
    </lineage>
</organism>
<dbReference type="Pfam" id="PF01113">
    <property type="entry name" value="DapB_N"/>
    <property type="match status" value="1"/>
</dbReference>
<comment type="catalytic activity">
    <reaction evidence="11">
        <text>(S)-2,3,4,5-tetrahydrodipicolinate + NADP(+) + H2O = (2S,4S)-4-hydroxy-2,3,4,5-tetrahydrodipicolinate + NADPH + H(+)</text>
        <dbReference type="Rhea" id="RHEA:35331"/>
        <dbReference type="ChEBI" id="CHEBI:15377"/>
        <dbReference type="ChEBI" id="CHEBI:15378"/>
        <dbReference type="ChEBI" id="CHEBI:16845"/>
        <dbReference type="ChEBI" id="CHEBI:57783"/>
        <dbReference type="ChEBI" id="CHEBI:58349"/>
        <dbReference type="ChEBI" id="CHEBI:67139"/>
        <dbReference type="EC" id="1.17.1.8"/>
    </reaction>
</comment>
<evidence type="ECO:0000256" key="3">
    <source>
        <dbReference type="ARBA" id="ARBA00022605"/>
    </source>
</evidence>
<keyword evidence="8" id="KW-0457">Lysine biosynthesis</keyword>
<comment type="caution">
    <text evidence="16">The sequence shown here is derived from an EMBL/GenBank/DDBJ whole genome shotgun (WGS) entry which is preliminary data.</text>
</comment>
<keyword evidence="17" id="KW-1185">Reference proteome</keyword>
<evidence type="ECO:0000256" key="12">
    <source>
        <dbReference type="ARBA" id="ARBA00049396"/>
    </source>
</evidence>
<dbReference type="PANTHER" id="PTHR20836">
    <property type="entry name" value="DIHYDRODIPICOLINATE REDUCTASE"/>
    <property type="match status" value="1"/>
</dbReference>
<dbReference type="GO" id="GO:0009089">
    <property type="term" value="P:lysine biosynthetic process via diaminopimelate"/>
    <property type="evidence" value="ECO:0007669"/>
    <property type="project" value="UniProtKB-UniRule"/>
</dbReference>
<protein>
    <recommendedName>
        <fullName evidence="10 13">4-hydroxy-tetrahydrodipicolinate reductase</fullName>
        <ecNumber evidence="10 13">1.17.1.8</ecNumber>
    </recommendedName>
</protein>
<evidence type="ECO:0000256" key="1">
    <source>
        <dbReference type="ARBA" id="ARBA00006642"/>
    </source>
</evidence>
<dbReference type="InterPro" id="IPR022663">
    <property type="entry name" value="DapB_C"/>
</dbReference>
<evidence type="ECO:0000256" key="11">
    <source>
        <dbReference type="ARBA" id="ARBA00049080"/>
    </source>
</evidence>
<dbReference type="Proteomes" id="UP000321234">
    <property type="component" value="Unassembled WGS sequence"/>
</dbReference>
<dbReference type="PROSITE" id="PS01298">
    <property type="entry name" value="DAPB"/>
    <property type="match status" value="1"/>
</dbReference>
<name>A0A5C8ZG60_9ACTN</name>
<dbReference type="Gene3D" id="3.30.360.10">
    <property type="entry name" value="Dihydrodipicolinate Reductase, domain 2"/>
    <property type="match status" value="1"/>
</dbReference>
<dbReference type="PANTHER" id="PTHR20836:SF0">
    <property type="entry name" value="4-HYDROXY-TETRAHYDRODIPICOLINATE REDUCTASE 1, CHLOROPLASTIC-RELATED"/>
    <property type="match status" value="1"/>
</dbReference>
<feature type="domain" description="Dihydrodipicolinate reductase C-terminal" evidence="15">
    <location>
        <begin position="99"/>
        <end position="235"/>
    </location>
</feature>
<evidence type="ECO:0000256" key="8">
    <source>
        <dbReference type="ARBA" id="ARBA00023154"/>
    </source>
</evidence>
<reference evidence="16 17" key="1">
    <citation type="submission" date="2019-07" db="EMBL/GenBank/DDBJ databases">
        <title>Quadrisphaera sp. strain DD2A genome sequencing and assembly.</title>
        <authorList>
            <person name="Kim I."/>
        </authorList>
    </citation>
    <scope>NUCLEOTIDE SEQUENCE [LARGE SCALE GENOMIC DNA]</scope>
    <source>
        <strain evidence="16 17">DD2A</strain>
    </source>
</reference>
<keyword evidence="7" id="KW-0520">NAD</keyword>
<evidence type="ECO:0000256" key="4">
    <source>
        <dbReference type="ARBA" id="ARBA00022857"/>
    </source>
</evidence>
<dbReference type="EC" id="1.17.1.8" evidence="10 13"/>
<evidence type="ECO:0000259" key="14">
    <source>
        <dbReference type="Pfam" id="PF01113"/>
    </source>
</evidence>
<dbReference type="CDD" id="cd02274">
    <property type="entry name" value="DHDPR_N"/>
    <property type="match status" value="1"/>
</dbReference>
<comment type="similarity">
    <text evidence="1">Belongs to the DapB family.</text>
</comment>
<evidence type="ECO:0000256" key="9">
    <source>
        <dbReference type="ARBA" id="ARBA00037922"/>
    </source>
</evidence>
<evidence type="ECO:0000259" key="15">
    <source>
        <dbReference type="Pfam" id="PF05173"/>
    </source>
</evidence>
<feature type="domain" description="Dihydrodipicolinate reductase N-terminal" evidence="14">
    <location>
        <begin position="1"/>
        <end position="96"/>
    </location>
</feature>
<dbReference type="InterPro" id="IPR036291">
    <property type="entry name" value="NAD(P)-bd_dom_sf"/>
</dbReference>
<dbReference type="GO" id="GO:0005829">
    <property type="term" value="C:cytosol"/>
    <property type="evidence" value="ECO:0007669"/>
    <property type="project" value="TreeGrafter"/>
</dbReference>
<keyword evidence="4" id="KW-0521">NADP</keyword>
<dbReference type="GO" id="GO:0019877">
    <property type="term" value="P:diaminopimelate biosynthetic process"/>
    <property type="evidence" value="ECO:0007669"/>
    <property type="project" value="UniProtKB-KW"/>
</dbReference>
<comment type="pathway">
    <text evidence="9">Amino-acid biosynthesis; L-lysine biosynthesis via DAP pathway; (S)-tetrahydrodipicolinate from L-aspartate: step 4/4.</text>
</comment>
<dbReference type="Gene3D" id="3.40.50.720">
    <property type="entry name" value="NAD(P)-binding Rossmann-like Domain"/>
    <property type="match status" value="1"/>
</dbReference>
<evidence type="ECO:0000256" key="6">
    <source>
        <dbReference type="ARBA" id="ARBA00023002"/>
    </source>
</evidence>
<dbReference type="FunFam" id="3.30.360.10:FF:000009">
    <property type="entry name" value="4-hydroxy-tetrahydrodipicolinate reductase"/>
    <property type="match status" value="1"/>
</dbReference>
<evidence type="ECO:0000256" key="7">
    <source>
        <dbReference type="ARBA" id="ARBA00023027"/>
    </source>
</evidence>
<dbReference type="NCBIfam" id="TIGR00036">
    <property type="entry name" value="dapB"/>
    <property type="match status" value="1"/>
</dbReference>
<dbReference type="InterPro" id="IPR022664">
    <property type="entry name" value="DapB_N_CS"/>
</dbReference>
<accession>A0A5C8ZG60</accession>
<keyword evidence="6 16" id="KW-0560">Oxidoreductase</keyword>
<keyword evidence="3" id="KW-0028">Amino-acid biosynthesis</keyword>
<sequence>MGRMACDAVGSAPDLELVARAGRDDDPAALAQESGAQVAVDLSVPSASPGVVEALVADGVHVVVGTSGWDEAALGRLRGQLGEAPQGTGVVVVPNFAIGAVLMVRFAQQAARWFTSVEVLEAHHPAKVDAPSGTAVRTAELIAQARQEAGTAPAPDATASALDGARGASVGGVPVHSLRMAGVMAAQEVWLGNHGEVLTLRHEATDRTAYAPGLLLAVREVAQRPGLTVGLEHLLGV</sequence>
<keyword evidence="5" id="KW-0220">Diaminopimelate biosynthesis</keyword>
<dbReference type="GO" id="GO:0008839">
    <property type="term" value="F:4-hydroxy-tetrahydrodipicolinate reductase"/>
    <property type="evidence" value="ECO:0007669"/>
    <property type="project" value="UniProtKB-UniRule"/>
</dbReference>
<comment type="catalytic activity">
    <reaction evidence="12">
        <text>(S)-2,3,4,5-tetrahydrodipicolinate + NAD(+) + H2O = (2S,4S)-4-hydroxy-2,3,4,5-tetrahydrodipicolinate + NADH + H(+)</text>
        <dbReference type="Rhea" id="RHEA:35323"/>
        <dbReference type="ChEBI" id="CHEBI:15377"/>
        <dbReference type="ChEBI" id="CHEBI:15378"/>
        <dbReference type="ChEBI" id="CHEBI:16845"/>
        <dbReference type="ChEBI" id="CHEBI:57540"/>
        <dbReference type="ChEBI" id="CHEBI:57945"/>
        <dbReference type="ChEBI" id="CHEBI:67139"/>
        <dbReference type="EC" id="1.17.1.8"/>
    </reaction>
</comment>
<dbReference type="AlphaFoldDB" id="A0A5C8ZG60"/>
<dbReference type="SUPFAM" id="SSF55347">
    <property type="entry name" value="Glyceraldehyde-3-phosphate dehydrogenase-like, C-terminal domain"/>
    <property type="match status" value="1"/>
</dbReference>
<dbReference type="OrthoDB" id="9790352at2"/>
<dbReference type="Pfam" id="PF05173">
    <property type="entry name" value="DapB_C"/>
    <property type="match status" value="1"/>
</dbReference>
<dbReference type="InterPro" id="IPR000846">
    <property type="entry name" value="DapB_N"/>
</dbReference>
<evidence type="ECO:0000313" key="16">
    <source>
        <dbReference type="EMBL" id="TXR55916.1"/>
    </source>
</evidence>
<evidence type="ECO:0000256" key="2">
    <source>
        <dbReference type="ARBA" id="ARBA00022490"/>
    </source>
</evidence>
<evidence type="ECO:0000256" key="10">
    <source>
        <dbReference type="ARBA" id="ARBA00038983"/>
    </source>
</evidence>